<protein>
    <submittedName>
        <fullName evidence="2">GNAT family N-acetyltransferase</fullName>
        <ecNumber evidence="2">2.3.1.-</ecNumber>
    </submittedName>
</protein>
<keyword evidence="3" id="KW-1185">Reference proteome</keyword>
<dbReference type="AlphaFoldDB" id="A0A9E8MJW5"/>
<dbReference type="InterPro" id="IPR000182">
    <property type="entry name" value="GNAT_dom"/>
</dbReference>
<evidence type="ECO:0000259" key="1">
    <source>
        <dbReference type="PROSITE" id="PS51186"/>
    </source>
</evidence>
<dbReference type="PANTHER" id="PTHR13170:SF16">
    <property type="entry name" value="PROTEIN O-GLCNACASE"/>
    <property type="match status" value="1"/>
</dbReference>
<keyword evidence="2" id="KW-0808">Transferase</keyword>
<organism evidence="2 3">
    <name type="scientific">Microcella daejeonensis</name>
    <dbReference type="NCBI Taxonomy" id="2994971"/>
    <lineage>
        <taxon>Bacteria</taxon>
        <taxon>Bacillati</taxon>
        <taxon>Actinomycetota</taxon>
        <taxon>Actinomycetes</taxon>
        <taxon>Micrococcales</taxon>
        <taxon>Microbacteriaceae</taxon>
        <taxon>Microcella</taxon>
    </lineage>
</organism>
<dbReference type="GO" id="GO:0016747">
    <property type="term" value="F:acyltransferase activity, transferring groups other than amino-acyl groups"/>
    <property type="evidence" value="ECO:0007669"/>
    <property type="project" value="InterPro"/>
</dbReference>
<dbReference type="Proteomes" id="UP001164706">
    <property type="component" value="Chromosome"/>
</dbReference>
<sequence>MPRFRRPTPADLPALYRVCRQTGDAGADASSMYADPDLLGHLWCAPHAITDPALCEVVDDESGVAGYLVATADTPRFEAWCAQSWWPPLQARYPLEQARPAADQRLVRSIHAPETTPAAITGPFPAHLHINLLPRLQGQGAGRMLIERLLDRLRSRGVAGVHLGVDAANARAIGFYEHLGFSRVAVEDDGGIIMGMRLA</sequence>
<dbReference type="Pfam" id="PF00583">
    <property type="entry name" value="Acetyltransf_1"/>
    <property type="match status" value="1"/>
</dbReference>
<name>A0A9E8MJW5_9MICO</name>
<dbReference type="SUPFAM" id="SSF55729">
    <property type="entry name" value="Acyl-CoA N-acyltransferases (Nat)"/>
    <property type="match status" value="1"/>
</dbReference>
<dbReference type="KEGG" id="mdb:OVN18_10040"/>
<dbReference type="PROSITE" id="PS51186">
    <property type="entry name" value="GNAT"/>
    <property type="match status" value="1"/>
</dbReference>
<dbReference type="InterPro" id="IPR016181">
    <property type="entry name" value="Acyl_CoA_acyltransferase"/>
</dbReference>
<keyword evidence="2" id="KW-0012">Acyltransferase</keyword>
<dbReference type="CDD" id="cd04301">
    <property type="entry name" value="NAT_SF"/>
    <property type="match status" value="1"/>
</dbReference>
<proteinExistence type="predicted"/>
<accession>A0A9E8MJW5</accession>
<dbReference type="InterPro" id="IPR051822">
    <property type="entry name" value="Glycosyl_Hydrolase_84"/>
</dbReference>
<dbReference type="PANTHER" id="PTHR13170">
    <property type="entry name" value="O-GLCNACASE"/>
    <property type="match status" value="1"/>
</dbReference>
<dbReference type="EMBL" id="CP113089">
    <property type="protein sequence ID" value="WAB80898.1"/>
    <property type="molecule type" value="Genomic_DNA"/>
</dbReference>
<reference evidence="2" key="1">
    <citation type="submission" date="2022-11" db="EMBL/GenBank/DDBJ databases">
        <title>Description of Microcella daejonensis nov. sp, isolated from riverside soil.</title>
        <authorList>
            <person name="Molina K.M."/>
            <person name="Kim S.B."/>
        </authorList>
    </citation>
    <scope>NUCLEOTIDE SEQUENCE</scope>
    <source>
        <strain evidence="2">MMS21-STM12</strain>
    </source>
</reference>
<evidence type="ECO:0000313" key="2">
    <source>
        <dbReference type="EMBL" id="WAB80898.1"/>
    </source>
</evidence>
<feature type="domain" description="N-acetyltransferase" evidence="1">
    <location>
        <begin position="64"/>
        <end position="199"/>
    </location>
</feature>
<dbReference type="EC" id="2.3.1.-" evidence="2"/>
<gene>
    <name evidence="2" type="ORF">OVN18_10040</name>
</gene>
<dbReference type="RefSeq" id="WP_267780647.1">
    <property type="nucleotide sequence ID" value="NZ_CP113089.1"/>
</dbReference>
<evidence type="ECO:0000313" key="3">
    <source>
        <dbReference type="Proteomes" id="UP001164706"/>
    </source>
</evidence>
<dbReference type="Gene3D" id="3.40.630.30">
    <property type="match status" value="1"/>
</dbReference>